<dbReference type="AlphaFoldDB" id="A0AAV6TIF1"/>
<sequence>MKKLKGNGYAPFIGMILCHLQNLLSASSTLMSGSYKKRIKYEDGTWLCVPKSKPKLTTDAITTIFENQPSYMTTPAPSKRKTPAERLAEQSLRFEGEFRSYLDDDRIKSFDSFKELFPGRLPDCWKKFISDDFVCLYKCDFSEDPHLSLAIKIYPD</sequence>
<evidence type="ECO:0000313" key="2">
    <source>
        <dbReference type="EMBL" id="KAG8171638.1"/>
    </source>
</evidence>
<feature type="signal peptide" evidence="1">
    <location>
        <begin position="1"/>
        <end position="26"/>
    </location>
</feature>
<keyword evidence="3" id="KW-1185">Reference proteome</keyword>
<proteinExistence type="predicted"/>
<dbReference type="EMBL" id="JAFNEN010003744">
    <property type="protein sequence ID" value="KAG8171638.1"/>
    <property type="molecule type" value="Genomic_DNA"/>
</dbReference>
<dbReference type="Proteomes" id="UP000827092">
    <property type="component" value="Unassembled WGS sequence"/>
</dbReference>
<reference evidence="2 3" key="1">
    <citation type="journal article" date="2022" name="Nat. Ecol. Evol.">
        <title>A masculinizing supergene underlies an exaggerated male reproductive morph in a spider.</title>
        <authorList>
            <person name="Hendrickx F."/>
            <person name="De Corte Z."/>
            <person name="Sonet G."/>
            <person name="Van Belleghem S.M."/>
            <person name="Kostlbacher S."/>
            <person name="Vangestel C."/>
        </authorList>
    </citation>
    <scope>NUCLEOTIDE SEQUENCE [LARGE SCALE GENOMIC DNA]</scope>
    <source>
        <strain evidence="2">W744_W776</strain>
    </source>
</reference>
<accession>A0AAV6TIF1</accession>
<protein>
    <submittedName>
        <fullName evidence="2">Uncharacterized protein</fullName>
    </submittedName>
</protein>
<feature type="chain" id="PRO_5043832066" evidence="1">
    <location>
        <begin position="27"/>
        <end position="156"/>
    </location>
</feature>
<name>A0AAV6TIF1_9ARAC</name>
<organism evidence="2 3">
    <name type="scientific">Oedothorax gibbosus</name>
    <dbReference type="NCBI Taxonomy" id="931172"/>
    <lineage>
        <taxon>Eukaryota</taxon>
        <taxon>Metazoa</taxon>
        <taxon>Ecdysozoa</taxon>
        <taxon>Arthropoda</taxon>
        <taxon>Chelicerata</taxon>
        <taxon>Arachnida</taxon>
        <taxon>Araneae</taxon>
        <taxon>Araneomorphae</taxon>
        <taxon>Entelegynae</taxon>
        <taxon>Araneoidea</taxon>
        <taxon>Linyphiidae</taxon>
        <taxon>Erigoninae</taxon>
        <taxon>Oedothorax</taxon>
    </lineage>
</organism>
<evidence type="ECO:0000256" key="1">
    <source>
        <dbReference type="SAM" id="SignalP"/>
    </source>
</evidence>
<gene>
    <name evidence="2" type="ORF">JTE90_023757</name>
</gene>
<keyword evidence="1" id="KW-0732">Signal</keyword>
<comment type="caution">
    <text evidence="2">The sequence shown here is derived from an EMBL/GenBank/DDBJ whole genome shotgun (WGS) entry which is preliminary data.</text>
</comment>
<evidence type="ECO:0000313" key="3">
    <source>
        <dbReference type="Proteomes" id="UP000827092"/>
    </source>
</evidence>